<evidence type="ECO:0000313" key="2">
    <source>
        <dbReference type="Proteomes" id="UP001231941"/>
    </source>
</evidence>
<name>A0ABT9IXL5_9BACL</name>
<dbReference type="EMBL" id="JAVAMP010000002">
    <property type="protein sequence ID" value="MDP5274053.1"/>
    <property type="molecule type" value="Genomic_DNA"/>
</dbReference>
<comment type="caution">
    <text evidence="1">The sequence shown here is derived from an EMBL/GenBank/DDBJ whole genome shotgun (WGS) entry which is preliminary data.</text>
</comment>
<keyword evidence="2" id="KW-1185">Reference proteome</keyword>
<organism evidence="1 2">
    <name type="scientific">Chengkuizengella axinellae</name>
    <dbReference type="NCBI Taxonomy" id="3064388"/>
    <lineage>
        <taxon>Bacteria</taxon>
        <taxon>Bacillati</taxon>
        <taxon>Bacillota</taxon>
        <taxon>Bacilli</taxon>
        <taxon>Bacillales</taxon>
        <taxon>Paenibacillaceae</taxon>
        <taxon>Chengkuizengella</taxon>
    </lineage>
</organism>
<sequence>MFVKEPEKTQVLLDSMVQIAVTNNDESGVSFTAFEVIYRILRNGGELSRITA</sequence>
<accession>A0ABT9IXL5</accession>
<dbReference type="Proteomes" id="UP001231941">
    <property type="component" value="Unassembled WGS sequence"/>
</dbReference>
<evidence type="ECO:0000313" key="1">
    <source>
        <dbReference type="EMBL" id="MDP5274053.1"/>
    </source>
</evidence>
<reference evidence="1 2" key="1">
    <citation type="submission" date="2023-08" db="EMBL/GenBank/DDBJ databases">
        <authorList>
            <person name="Park J.-S."/>
        </authorList>
    </citation>
    <scope>NUCLEOTIDE SEQUENCE [LARGE SCALE GENOMIC DNA]</scope>
    <source>
        <strain evidence="1 2">2205SS18-9</strain>
    </source>
</reference>
<gene>
    <name evidence="1" type="ORF">Q5Y73_08045</name>
</gene>
<protein>
    <submittedName>
        <fullName evidence="1">Uncharacterized protein</fullName>
    </submittedName>
</protein>
<proteinExistence type="predicted"/>
<dbReference type="RefSeq" id="WP_305991344.1">
    <property type="nucleotide sequence ID" value="NZ_JAVAMP010000002.1"/>
</dbReference>